<sequence>MTEAIADTFTKVASGIYLEGLAVDHQRDVIWYSDVIAGGIHGVKPDGTKVTSFNPDRMWTGGVMMNVDGAVLSSGEGGIMWNDPESGKSGWLIDSIGGKPINGINEMVPDGEGGIFFGTNDIEMVIQGQPTRPTELYRLSASGDLTRLAEGLGFTNGIMFDPQRRRFYCNDTFHCTWAFDVADDFSISNKQCFLEKEDVDGMSLDADGNLWVTGFRSNYFTRLAPDGRELARYDTPAGSITQLRFGGADMRDVYFNSVPADGGDTLKEGGAITAQNSFLFRGRSEKPGFKIEPARFTLR</sequence>
<dbReference type="InterPro" id="IPR011042">
    <property type="entry name" value="6-blade_b-propeller_TolB-like"/>
</dbReference>
<dbReference type="Gene3D" id="2.120.10.30">
    <property type="entry name" value="TolB, C-terminal domain"/>
    <property type="match status" value="1"/>
</dbReference>
<keyword evidence="4" id="KW-1185">Reference proteome</keyword>
<dbReference type="InterPro" id="IPR013658">
    <property type="entry name" value="SGL"/>
</dbReference>
<dbReference type="Pfam" id="PF08450">
    <property type="entry name" value="SGL"/>
    <property type="match status" value="1"/>
</dbReference>
<evidence type="ECO:0000313" key="3">
    <source>
        <dbReference type="EMBL" id="MEW9856480.1"/>
    </source>
</evidence>
<keyword evidence="1" id="KW-0378">Hydrolase</keyword>
<reference evidence="3 4" key="1">
    <citation type="submission" date="2024-06" db="EMBL/GenBank/DDBJ databases">
        <title>Novosphingobium rhizovicinus M1R2S20.</title>
        <authorList>
            <person name="Sun J.-Q."/>
        </authorList>
    </citation>
    <scope>NUCLEOTIDE SEQUENCE [LARGE SCALE GENOMIC DNA]</scope>
    <source>
        <strain evidence="3 4">M1R2S20</strain>
    </source>
</reference>
<dbReference type="EMBL" id="JBFNXR010000052">
    <property type="protein sequence ID" value="MEW9856480.1"/>
    <property type="molecule type" value="Genomic_DNA"/>
</dbReference>
<comment type="caution">
    <text evidence="3">The sequence shown here is derived from an EMBL/GenBank/DDBJ whole genome shotgun (WGS) entry which is preliminary data.</text>
</comment>
<evidence type="ECO:0000259" key="2">
    <source>
        <dbReference type="Pfam" id="PF08450"/>
    </source>
</evidence>
<evidence type="ECO:0000256" key="1">
    <source>
        <dbReference type="ARBA" id="ARBA00022801"/>
    </source>
</evidence>
<dbReference type="Proteomes" id="UP001556118">
    <property type="component" value="Unassembled WGS sequence"/>
</dbReference>
<evidence type="ECO:0000313" key="4">
    <source>
        <dbReference type="Proteomes" id="UP001556118"/>
    </source>
</evidence>
<dbReference type="PANTHER" id="PTHR47572:SF4">
    <property type="entry name" value="LACTONASE DRP35"/>
    <property type="match status" value="1"/>
</dbReference>
<name>A0ABV3RET2_9SPHN</name>
<dbReference type="PANTHER" id="PTHR47572">
    <property type="entry name" value="LIPOPROTEIN-RELATED"/>
    <property type="match status" value="1"/>
</dbReference>
<proteinExistence type="predicted"/>
<accession>A0ABV3RET2</accession>
<protein>
    <submittedName>
        <fullName evidence="3">SMP-30/gluconolactonase/LRE family protein</fullName>
    </submittedName>
</protein>
<organism evidence="3 4">
    <name type="scientific">Novosphingobium rhizovicinum</name>
    <dbReference type="NCBI Taxonomy" id="3228928"/>
    <lineage>
        <taxon>Bacteria</taxon>
        <taxon>Pseudomonadati</taxon>
        <taxon>Pseudomonadota</taxon>
        <taxon>Alphaproteobacteria</taxon>
        <taxon>Sphingomonadales</taxon>
        <taxon>Sphingomonadaceae</taxon>
        <taxon>Novosphingobium</taxon>
    </lineage>
</organism>
<dbReference type="InterPro" id="IPR051262">
    <property type="entry name" value="SMP-30/CGR1_Lactonase"/>
</dbReference>
<dbReference type="SUPFAM" id="SSF63829">
    <property type="entry name" value="Calcium-dependent phosphotriesterase"/>
    <property type="match status" value="1"/>
</dbReference>
<feature type="domain" description="SMP-30/Gluconolactonase/LRE-like region" evidence="2">
    <location>
        <begin position="19"/>
        <end position="257"/>
    </location>
</feature>
<gene>
    <name evidence="3" type="ORF">ABUH87_15175</name>
</gene>
<dbReference type="RefSeq" id="WP_367774934.1">
    <property type="nucleotide sequence ID" value="NZ_JBFNXR010000052.1"/>
</dbReference>